<dbReference type="InterPro" id="IPR050131">
    <property type="entry name" value="Peptidase_S8_subtilisin-like"/>
</dbReference>
<dbReference type="PANTHER" id="PTHR43806:SF11">
    <property type="entry name" value="CEREVISIN-RELATED"/>
    <property type="match status" value="1"/>
</dbReference>
<evidence type="ECO:0000313" key="10">
    <source>
        <dbReference type="Proteomes" id="UP000475325"/>
    </source>
</evidence>
<feature type="chain" id="PRO_5028804228" description="Peptidase S8/S53 domain-containing protein" evidence="7">
    <location>
        <begin position="26"/>
        <end position="628"/>
    </location>
</feature>
<dbReference type="EMBL" id="WIQW01000107">
    <property type="protein sequence ID" value="KAF3083305.1"/>
    <property type="molecule type" value="Genomic_DNA"/>
</dbReference>
<reference evidence="9 10" key="1">
    <citation type="submission" date="2019-06" db="EMBL/GenBank/DDBJ databases">
        <authorList>
            <person name="Palmer J.M."/>
        </authorList>
    </citation>
    <scope>NUCLEOTIDE SEQUENCE [LARGE SCALE GENOMIC DNA]</scope>
    <source>
        <strain evidence="9 10">TWF102</strain>
    </source>
</reference>
<dbReference type="InterPro" id="IPR036852">
    <property type="entry name" value="Peptidase_S8/S53_dom_sf"/>
</dbReference>
<name>A0A7C8MX15_ORBOL</name>
<dbReference type="Pfam" id="PF00082">
    <property type="entry name" value="Peptidase_S8"/>
    <property type="match status" value="1"/>
</dbReference>
<dbReference type="PROSITE" id="PS00137">
    <property type="entry name" value="SUBTILASE_HIS"/>
    <property type="match status" value="1"/>
</dbReference>
<evidence type="ECO:0000259" key="8">
    <source>
        <dbReference type="Pfam" id="PF00082"/>
    </source>
</evidence>
<accession>A0A7C8MX15</accession>
<feature type="active site" description="Charge relay system" evidence="5">
    <location>
        <position position="497"/>
    </location>
</feature>
<keyword evidence="7" id="KW-0732">Signal</keyword>
<evidence type="ECO:0000256" key="3">
    <source>
        <dbReference type="ARBA" id="ARBA00022801"/>
    </source>
</evidence>
<dbReference type="GO" id="GO:0006508">
    <property type="term" value="P:proteolysis"/>
    <property type="evidence" value="ECO:0007669"/>
    <property type="project" value="UniProtKB-KW"/>
</dbReference>
<evidence type="ECO:0000256" key="2">
    <source>
        <dbReference type="ARBA" id="ARBA00022670"/>
    </source>
</evidence>
<dbReference type="Gene3D" id="3.40.50.200">
    <property type="entry name" value="Peptidase S8/S53 domain"/>
    <property type="match status" value="1"/>
</dbReference>
<dbReference type="CDD" id="cd00306">
    <property type="entry name" value="Peptidases_S8_S53"/>
    <property type="match status" value="1"/>
</dbReference>
<dbReference type="InterPro" id="IPR023828">
    <property type="entry name" value="Peptidase_S8_Ser-AS"/>
</dbReference>
<organism evidence="9 10">
    <name type="scientific">Orbilia oligospora</name>
    <name type="common">Nematode-trapping fungus</name>
    <name type="synonym">Arthrobotrys oligospora</name>
    <dbReference type="NCBI Taxonomy" id="2813651"/>
    <lineage>
        <taxon>Eukaryota</taxon>
        <taxon>Fungi</taxon>
        <taxon>Dikarya</taxon>
        <taxon>Ascomycota</taxon>
        <taxon>Pezizomycotina</taxon>
        <taxon>Orbiliomycetes</taxon>
        <taxon>Orbiliales</taxon>
        <taxon>Orbiliaceae</taxon>
        <taxon>Orbilia</taxon>
    </lineage>
</organism>
<dbReference type="InterPro" id="IPR000209">
    <property type="entry name" value="Peptidase_S8/S53_dom"/>
</dbReference>
<feature type="signal peptide" evidence="7">
    <location>
        <begin position="1"/>
        <end position="25"/>
    </location>
</feature>
<dbReference type="GO" id="GO:0004252">
    <property type="term" value="F:serine-type endopeptidase activity"/>
    <property type="evidence" value="ECO:0007669"/>
    <property type="project" value="UniProtKB-UniRule"/>
</dbReference>
<dbReference type="PROSITE" id="PS00138">
    <property type="entry name" value="SUBTILASE_SER"/>
    <property type="match status" value="1"/>
</dbReference>
<gene>
    <name evidence="9" type="ORF">TWF102_000716</name>
</gene>
<keyword evidence="4 5" id="KW-0720">Serine protease</keyword>
<dbReference type="InterPro" id="IPR022398">
    <property type="entry name" value="Peptidase_S8_His-AS"/>
</dbReference>
<dbReference type="PRINTS" id="PR00723">
    <property type="entry name" value="SUBTILISIN"/>
</dbReference>
<evidence type="ECO:0000256" key="4">
    <source>
        <dbReference type="ARBA" id="ARBA00022825"/>
    </source>
</evidence>
<dbReference type="AlphaFoldDB" id="A0A7C8MX15"/>
<dbReference type="Proteomes" id="UP000475325">
    <property type="component" value="Unassembled WGS sequence"/>
</dbReference>
<sequence>MRIRTLTPRFFLVVFLDSIINNAHARPWEPAVNYTSKIGTLDQYIEIYYAILKKEYRMDMEYKKLFLEWAEHYALEPRQKNIYATEHESFGLLAMSISVGPNQTAIRTKGKLPLEIKAGLTGYQRIFGDAVHPQGEPFHEDPPPWLRFGPADHDDYYLDRPKRVWLKKKVEGMVSDAEDLKRNSKRVSQSPVEGSIVDEIFLDLQVISQPPGTGIEDLQGNFWNFKTRGDGQLVYVVDTGCDMDHPEVSDIQFRKDWIFAGAAFPSDEKIDSHSAFNYKHGTAVTGRVAGKHTGVAQDAEIVIVKTSDGRGSLVYDTTIDALLKVYSDIQKNHPRNCIVNYSAGWYNPPKKLYGSESVLKEFGLRFHALAYEILSGIAKLENAILVAAAGNGEAPAQTLQNFPFELVRGTPVDIYPAMFGGIPELQDRFVVVGGYDPESGLVANSWADYIRVVAPSVSVNVAGFYIDGELAIPPKGYLQPPTELQKKLQLENADGTSFACPTVAGVIATLLGAGVPLAEVVPYLYSLAYPRVKNGPNVVYNGIKIYRWPQSLWPSWYAKTLATHTKPVSTIIMHGTALKTKYATFLEERSRIGTKTISFHGSARKTLYTSYWKRVTTPTPPSIPTVAL</sequence>
<dbReference type="PANTHER" id="PTHR43806">
    <property type="entry name" value="PEPTIDASE S8"/>
    <property type="match status" value="1"/>
</dbReference>
<proteinExistence type="inferred from homology"/>
<evidence type="ECO:0000313" key="9">
    <source>
        <dbReference type="EMBL" id="KAF3083305.1"/>
    </source>
</evidence>
<comment type="caution">
    <text evidence="9">The sequence shown here is derived from an EMBL/GenBank/DDBJ whole genome shotgun (WGS) entry which is preliminary data.</text>
</comment>
<evidence type="ECO:0000256" key="6">
    <source>
        <dbReference type="RuleBase" id="RU003355"/>
    </source>
</evidence>
<keyword evidence="3 5" id="KW-0378">Hydrolase</keyword>
<comment type="similarity">
    <text evidence="1 5 6">Belongs to the peptidase S8 family.</text>
</comment>
<dbReference type="InterPro" id="IPR015500">
    <property type="entry name" value="Peptidase_S8_subtilisin-rel"/>
</dbReference>
<protein>
    <recommendedName>
        <fullName evidence="8">Peptidase S8/S53 domain-containing protein</fullName>
    </recommendedName>
</protein>
<feature type="active site" description="Charge relay system" evidence="5">
    <location>
        <position position="280"/>
    </location>
</feature>
<dbReference type="PROSITE" id="PS51892">
    <property type="entry name" value="SUBTILASE"/>
    <property type="match status" value="1"/>
</dbReference>
<dbReference type="InterPro" id="IPR023827">
    <property type="entry name" value="Peptidase_S8_Asp-AS"/>
</dbReference>
<keyword evidence="2 5" id="KW-0645">Protease</keyword>
<evidence type="ECO:0000256" key="5">
    <source>
        <dbReference type="PROSITE-ProRule" id="PRU01240"/>
    </source>
</evidence>
<evidence type="ECO:0000256" key="1">
    <source>
        <dbReference type="ARBA" id="ARBA00011073"/>
    </source>
</evidence>
<feature type="domain" description="Peptidase S8/S53" evidence="8">
    <location>
        <begin position="229"/>
        <end position="511"/>
    </location>
</feature>
<evidence type="ECO:0000256" key="7">
    <source>
        <dbReference type="SAM" id="SignalP"/>
    </source>
</evidence>
<feature type="active site" description="Charge relay system" evidence="5">
    <location>
        <position position="238"/>
    </location>
</feature>
<dbReference type="PROSITE" id="PS00136">
    <property type="entry name" value="SUBTILASE_ASP"/>
    <property type="match status" value="1"/>
</dbReference>
<dbReference type="SUPFAM" id="SSF52743">
    <property type="entry name" value="Subtilisin-like"/>
    <property type="match status" value="1"/>
</dbReference>